<sequence length="79" mass="9377">MVSWLIWSPTLQVHAFVLLQCPYRTYWSLHCESNDRSANKSNNNDKSSTNNEIENSSNNDDYESNIWRRRMPLDLGRKE</sequence>
<feature type="chain" id="PRO_5020023859" description="Secreted protein" evidence="2">
    <location>
        <begin position="16"/>
        <end position="79"/>
    </location>
</feature>
<gene>
    <name evidence="3" type="ORF">DEO72_LG11g2917</name>
</gene>
<proteinExistence type="predicted"/>
<keyword evidence="2" id="KW-0732">Signal</keyword>
<evidence type="ECO:0000313" key="4">
    <source>
        <dbReference type="Proteomes" id="UP000501690"/>
    </source>
</evidence>
<evidence type="ECO:0000256" key="1">
    <source>
        <dbReference type="SAM" id="MobiDB-lite"/>
    </source>
</evidence>
<feature type="region of interest" description="Disordered" evidence="1">
    <location>
        <begin position="34"/>
        <end position="62"/>
    </location>
</feature>
<protein>
    <recommendedName>
        <fullName evidence="5">Secreted protein</fullName>
    </recommendedName>
</protein>
<evidence type="ECO:0000256" key="2">
    <source>
        <dbReference type="SAM" id="SignalP"/>
    </source>
</evidence>
<keyword evidence="4" id="KW-1185">Reference proteome</keyword>
<dbReference type="EMBL" id="CP039355">
    <property type="protein sequence ID" value="QCE15905.1"/>
    <property type="molecule type" value="Genomic_DNA"/>
</dbReference>
<dbReference type="AlphaFoldDB" id="A0A4D6NUF8"/>
<feature type="signal peptide" evidence="2">
    <location>
        <begin position="1"/>
        <end position="15"/>
    </location>
</feature>
<reference evidence="3 4" key="1">
    <citation type="submission" date="2019-04" db="EMBL/GenBank/DDBJ databases">
        <title>An improved genome assembly and genetic linkage map for asparagus bean, Vigna unguiculata ssp. sesquipedialis.</title>
        <authorList>
            <person name="Xia Q."/>
            <person name="Zhang R."/>
            <person name="Dong Y."/>
        </authorList>
    </citation>
    <scope>NUCLEOTIDE SEQUENCE [LARGE SCALE GENOMIC DNA]</scope>
    <source>
        <tissue evidence="3">Leaf</tissue>
    </source>
</reference>
<organism evidence="3 4">
    <name type="scientific">Vigna unguiculata</name>
    <name type="common">Cowpea</name>
    <dbReference type="NCBI Taxonomy" id="3917"/>
    <lineage>
        <taxon>Eukaryota</taxon>
        <taxon>Viridiplantae</taxon>
        <taxon>Streptophyta</taxon>
        <taxon>Embryophyta</taxon>
        <taxon>Tracheophyta</taxon>
        <taxon>Spermatophyta</taxon>
        <taxon>Magnoliopsida</taxon>
        <taxon>eudicotyledons</taxon>
        <taxon>Gunneridae</taxon>
        <taxon>Pentapetalae</taxon>
        <taxon>rosids</taxon>
        <taxon>fabids</taxon>
        <taxon>Fabales</taxon>
        <taxon>Fabaceae</taxon>
        <taxon>Papilionoideae</taxon>
        <taxon>50 kb inversion clade</taxon>
        <taxon>NPAAA clade</taxon>
        <taxon>indigoferoid/millettioid clade</taxon>
        <taxon>Phaseoleae</taxon>
        <taxon>Vigna</taxon>
    </lineage>
</organism>
<evidence type="ECO:0008006" key="5">
    <source>
        <dbReference type="Google" id="ProtNLM"/>
    </source>
</evidence>
<accession>A0A4D6NUF8</accession>
<feature type="compositionally biased region" description="Low complexity" evidence="1">
    <location>
        <begin position="39"/>
        <end position="59"/>
    </location>
</feature>
<evidence type="ECO:0000313" key="3">
    <source>
        <dbReference type="EMBL" id="QCE15905.1"/>
    </source>
</evidence>
<dbReference type="Proteomes" id="UP000501690">
    <property type="component" value="Linkage Group LG11"/>
</dbReference>
<name>A0A4D6NUF8_VIGUN</name>